<dbReference type="InterPro" id="IPR050693">
    <property type="entry name" value="Hsp70_NEF-Inhibitors"/>
</dbReference>
<dbReference type="PANTHER" id="PTHR19316">
    <property type="entry name" value="PROTEIN FOLDING REGULATOR"/>
    <property type="match status" value="1"/>
</dbReference>
<name>A0AAW0EQA9_9TRYP</name>
<dbReference type="Gene3D" id="1.25.10.10">
    <property type="entry name" value="Leucine-rich Repeat Variant"/>
    <property type="match status" value="1"/>
</dbReference>
<comment type="caution">
    <text evidence="1">The sequence shown here is derived from an EMBL/GenBank/DDBJ whole genome shotgun (WGS) entry which is preliminary data.</text>
</comment>
<reference evidence="1 2" key="1">
    <citation type="journal article" date="2021" name="MBio">
        <title>A New Model Trypanosomatid, Novymonas esmeraldas: Genomic Perception of Its 'Candidatus Pandoraea novymonadis' Endosymbiont.</title>
        <authorList>
            <person name="Zakharova A."/>
            <person name="Saura A."/>
            <person name="Butenko A."/>
            <person name="Podesvova L."/>
            <person name="Warmusova S."/>
            <person name="Kostygov A.Y."/>
            <person name="Nenarokova A."/>
            <person name="Lukes J."/>
            <person name="Opperdoes F.R."/>
            <person name="Yurchenko V."/>
        </authorList>
    </citation>
    <scope>NUCLEOTIDE SEQUENCE [LARGE SCALE GENOMIC DNA]</scope>
    <source>
        <strain evidence="1 2">E262AT.01</strain>
    </source>
</reference>
<dbReference type="InterPro" id="IPR011989">
    <property type="entry name" value="ARM-like"/>
</dbReference>
<dbReference type="Proteomes" id="UP001430356">
    <property type="component" value="Unassembled WGS sequence"/>
</dbReference>
<dbReference type="GO" id="GO:0000774">
    <property type="term" value="F:adenyl-nucleotide exchange factor activity"/>
    <property type="evidence" value="ECO:0007669"/>
    <property type="project" value="TreeGrafter"/>
</dbReference>
<dbReference type="SUPFAM" id="SSF48371">
    <property type="entry name" value="ARM repeat"/>
    <property type="match status" value="1"/>
</dbReference>
<protein>
    <submittedName>
        <fullName evidence="1">Uncharacterized protein</fullName>
    </submittedName>
</protein>
<dbReference type="AlphaFoldDB" id="A0AAW0EQA9"/>
<proteinExistence type="predicted"/>
<keyword evidence="2" id="KW-1185">Reference proteome</keyword>
<evidence type="ECO:0000313" key="1">
    <source>
        <dbReference type="EMBL" id="KAK7195329.1"/>
    </source>
</evidence>
<dbReference type="GO" id="GO:0005783">
    <property type="term" value="C:endoplasmic reticulum"/>
    <property type="evidence" value="ECO:0007669"/>
    <property type="project" value="TreeGrafter"/>
</dbReference>
<gene>
    <name evidence="1" type="ORF">NESM_000459300</name>
</gene>
<evidence type="ECO:0000313" key="2">
    <source>
        <dbReference type="Proteomes" id="UP001430356"/>
    </source>
</evidence>
<organism evidence="1 2">
    <name type="scientific">Novymonas esmeraldas</name>
    <dbReference type="NCBI Taxonomy" id="1808958"/>
    <lineage>
        <taxon>Eukaryota</taxon>
        <taxon>Discoba</taxon>
        <taxon>Euglenozoa</taxon>
        <taxon>Kinetoplastea</taxon>
        <taxon>Metakinetoplastina</taxon>
        <taxon>Trypanosomatida</taxon>
        <taxon>Trypanosomatidae</taxon>
        <taxon>Novymonas</taxon>
    </lineage>
</organism>
<dbReference type="InterPro" id="IPR016024">
    <property type="entry name" value="ARM-type_fold"/>
</dbReference>
<dbReference type="PANTHER" id="PTHR19316:SF18">
    <property type="entry name" value="HSP70-BINDING PROTEIN 1"/>
    <property type="match status" value="1"/>
</dbReference>
<accession>A0AAW0EQA9</accession>
<sequence>MSADSGVNAALLNFCAQIQDRGAGSAVSPAAQTTASAGGTVAAAQSSSLTAVASDAPRPAADYEWLRGALASVEAPEKRVKELLLDMENRTAAGEQGTLSDEERLDALAELSDMVEDVNWATEFALMQGPARLLQVLRRERVSAATASTTSTTAAAAAGIPTSAAPLLTALAMVAAHSSQLNEPVQAAYQAAHWEEVLLPFMSHTIDAVRALLSLNDPEAMPTQATVLLRLLAALLHACSCLCRDCPPNTIVLIRNDGLARVADALRLTARLQTWVSTATAASATGGAPVVVTIAAGVGASEHTMSDADAPDGDDDVYAPLLSVANKVTTRALFFTSYLASTGVSSEDIIQLTCQHAANATTGEAVQNAAARALTALLERSPKAIKEAVHLLMPQRLNEWRTQLQRGAGDDVDERQQFVAALARIG</sequence>
<dbReference type="EMBL" id="JAECZO010000052">
    <property type="protein sequence ID" value="KAK7195329.1"/>
    <property type="molecule type" value="Genomic_DNA"/>
</dbReference>